<keyword evidence="3" id="KW-1185">Reference proteome</keyword>
<gene>
    <name evidence="2" type="ORF">FO440_13540</name>
</gene>
<organism evidence="2 3">
    <name type="scientific">Mucilaginibacter corticis</name>
    <dbReference type="NCBI Taxonomy" id="2597670"/>
    <lineage>
        <taxon>Bacteria</taxon>
        <taxon>Pseudomonadati</taxon>
        <taxon>Bacteroidota</taxon>
        <taxon>Sphingobacteriia</taxon>
        <taxon>Sphingobacteriales</taxon>
        <taxon>Sphingobacteriaceae</taxon>
        <taxon>Mucilaginibacter</taxon>
    </lineage>
</organism>
<dbReference type="EMBL" id="VLPK01000002">
    <property type="protein sequence ID" value="TSJ40762.1"/>
    <property type="molecule type" value="Genomic_DNA"/>
</dbReference>
<dbReference type="InterPro" id="IPR001296">
    <property type="entry name" value="Glyco_trans_1"/>
</dbReference>
<dbReference type="Gene3D" id="3.40.50.2000">
    <property type="entry name" value="Glycogen Phosphorylase B"/>
    <property type="match status" value="2"/>
</dbReference>
<dbReference type="Pfam" id="PF00534">
    <property type="entry name" value="Glycos_transf_1"/>
    <property type="match status" value="1"/>
</dbReference>
<name>A0A556MLN5_9SPHI</name>
<dbReference type="PANTHER" id="PTHR12526">
    <property type="entry name" value="GLYCOSYLTRANSFERASE"/>
    <property type="match status" value="1"/>
</dbReference>
<sequence>MSAKSILIVSTCFIDWGGSEELWAQSVPHLLNSGHKITVYKKHLNYRHPKFAELAAKGVTLTDTRTTYNLGRRIISRGLITLNNAYTEIKKLAPIKQADRAFIANLNTHTPDLVIVSQGINFDGLEHAYQCLLLNIPYVIICQKAVDFYWPGVGDRSFMIKTLINAKQIFFVSYHNYKLTEEQFGVRLPNGSVIFNPVKVSRYPLPFPDTSNGYKLACVARLFLLDKGQDMLIRILAQEKWKNRPFFVSFVGSGDDLEPLRAMAKLLAIKNVEFIGHIDNIENIWHNYHALILPSRSEGLPLSVVEAMASGRPVIITNAGGTAEVVEDNVTGFVGKIDYEMFDDAMERAWNERNNWENIGKKAAGYIAETVPKEPELEFAKIINKLIND</sequence>
<proteinExistence type="predicted"/>
<evidence type="ECO:0000259" key="1">
    <source>
        <dbReference type="Pfam" id="PF00534"/>
    </source>
</evidence>
<dbReference type="SUPFAM" id="SSF53756">
    <property type="entry name" value="UDP-Glycosyltransferase/glycogen phosphorylase"/>
    <property type="match status" value="1"/>
</dbReference>
<dbReference type="OrthoDB" id="9811239at2"/>
<accession>A0A556MLN5</accession>
<dbReference type="Proteomes" id="UP000318733">
    <property type="component" value="Unassembled WGS sequence"/>
</dbReference>
<evidence type="ECO:0000313" key="2">
    <source>
        <dbReference type="EMBL" id="TSJ40762.1"/>
    </source>
</evidence>
<dbReference type="RefSeq" id="WP_144248800.1">
    <property type="nucleotide sequence ID" value="NZ_VLPK01000002.1"/>
</dbReference>
<reference evidence="2 3" key="1">
    <citation type="submission" date="2019-07" db="EMBL/GenBank/DDBJ databases">
        <authorList>
            <person name="Huq M.A."/>
        </authorList>
    </citation>
    <scope>NUCLEOTIDE SEQUENCE [LARGE SCALE GENOMIC DNA]</scope>
    <source>
        <strain evidence="2 3">MAH-19</strain>
    </source>
</reference>
<keyword evidence="2" id="KW-0808">Transferase</keyword>
<dbReference type="AlphaFoldDB" id="A0A556MLN5"/>
<feature type="domain" description="Glycosyl transferase family 1" evidence="1">
    <location>
        <begin position="214"/>
        <end position="363"/>
    </location>
</feature>
<evidence type="ECO:0000313" key="3">
    <source>
        <dbReference type="Proteomes" id="UP000318733"/>
    </source>
</evidence>
<dbReference type="GO" id="GO:0016757">
    <property type="term" value="F:glycosyltransferase activity"/>
    <property type="evidence" value="ECO:0007669"/>
    <property type="project" value="InterPro"/>
</dbReference>
<protein>
    <submittedName>
        <fullName evidence="2">Glycosyltransferase family 4 protein</fullName>
    </submittedName>
</protein>
<comment type="caution">
    <text evidence="2">The sequence shown here is derived from an EMBL/GenBank/DDBJ whole genome shotgun (WGS) entry which is preliminary data.</text>
</comment>